<keyword evidence="1" id="KW-0963">Cytoplasm</keyword>
<proteinExistence type="inferred from homology"/>
<dbReference type="InterPro" id="IPR005574">
    <property type="entry name" value="Rpb4/RPC9"/>
</dbReference>
<keyword evidence="1" id="KW-0240">DNA-directed RNA polymerase</keyword>
<comment type="subcellular location">
    <subcellularLocation>
        <location evidence="1">Cytoplasm</location>
    </subcellularLocation>
</comment>
<comment type="subunit">
    <text evidence="1">Part of the RNA polymerase complex. Forms a stalk with Rpo7 that extends from the main structure.</text>
</comment>
<dbReference type="PIRSF" id="PIRSF005053">
    <property type="entry name" value="RNA_pol_F_arch"/>
    <property type="match status" value="1"/>
</dbReference>
<dbReference type="SUPFAM" id="SSF47819">
    <property type="entry name" value="HRDC-like"/>
    <property type="match status" value="1"/>
</dbReference>
<evidence type="ECO:0000313" key="2">
    <source>
        <dbReference type="EMBL" id="HFQ78613.1"/>
    </source>
</evidence>
<evidence type="ECO:0000256" key="1">
    <source>
        <dbReference type="HAMAP-Rule" id="MF_00864"/>
    </source>
</evidence>
<comment type="caution">
    <text evidence="3">The sequence shown here is derived from an EMBL/GenBank/DDBJ whole genome shotgun (WGS) entry which is preliminary data.</text>
</comment>
<name>A0A7J3N0A8_9CREN</name>
<dbReference type="EMBL" id="DTDH01000205">
    <property type="protein sequence ID" value="HGT99223.1"/>
    <property type="molecule type" value="Genomic_DNA"/>
</dbReference>
<dbReference type="InterPro" id="IPR010924">
    <property type="entry name" value="Rpo4"/>
</dbReference>
<dbReference type="EMBL" id="DTAU01000048">
    <property type="protein sequence ID" value="HFQ78613.1"/>
    <property type="molecule type" value="Genomic_DNA"/>
</dbReference>
<dbReference type="InterPro" id="IPR010997">
    <property type="entry name" value="HRDC-like_sf"/>
</dbReference>
<dbReference type="InterPro" id="IPR044876">
    <property type="entry name" value="HRDC_dom_sf"/>
</dbReference>
<evidence type="ECO:0000313" key="3">
    <source>
        <dbReference type="EMBL" id="HGT99223.1"/>
    </source>
</evidence>
<comment type="catalytic activity">
    <reaction evidence="1">
        <text>RNA(n) + a ribonucleoside 5'-triphosphate = RNA(n+1) + diphosphate</text>
        <dbReference type="Rhea" id="RHEA:21248"/>
        <dbReference type="Rhea" id="RHEA-COMP:14527"/>
        <dbReference type="Rhea" id="RHEA-COMP:17342"/>
        <dbReference type="ChEBI" id="CHEBI:33019"/>
        <dbReference type="ChEBI" id="CHEBI:61557"/>
        <dbReference type="ChEBI" id="CHEBI:140395"/>
        <dbReference type="EC" id="2.7.7.6"/>
    </reaction>
</comment>
<keyword evidence="1" id="KW-0808">Transferase</keyword>
<dbReference type="Gene3D" id="1.10.150.80">
    <property type="entry name" value="HRDC domain"/>
    <property type="match status" value="1"/>
</dbReference>
<dbReference type="AlphaFoldDB" id="A0A7J3N0A8"/>
<dbReference type="GO" id="GO:0006352">
    <property type="term" value="P:DNA-templated transcription initiation"/>
    <property type="evidence" value="ECO:0007669"/>
    <property type="project" value="InterPro"/>
</dbReference>
<sequence length="119" mass="13514">MIGGTLSYRILNYRDIPNPIAKKILEEYLSKLYTVDVVAEPARSALEYLQIVSKCGPGKAEELVEKLQLMKLKDVTIALILNIRPTTLDELRMLLAFETVTPEETELNKILDLVKEYCS</sequence>
<reference evidence="3" key="1">
    <citation type="journal article" date="2020" name="mSystems">
        <title>Genome- and Community-Level Interaction Insights into Carbon Utilization and Element Cycling Functions of Hydrothermarchaeota in Hydrothermal Sediment.</title>
        <authorList>
            <person name="Zhou Z."/>
            <person name="Liu Y."/>
            <person name="Xu W."/>
            <person name="Pan J."/>
            <person name="Luo Z.H."/>
            <person name="Li M."/>
        </authorList>
    </citation>
    <scope>NUCLEOTIDE SEQUENCE [LARGE SCALE GENOMIC DNA]</scope>
    <source>
        <strain evidence="2">SpSt-629</strain>
        <strain evidence="3">SpSt-688</strain>
    </source>
</reference>
<organism evidence="3">
    <name type="scientific">Ignisphaera aggregans</name>
    <dbReference type="NCBI Taxonomy" id="334771"/>
    <lineage>
        <taxon>Archaea</taxon>
        <taxon>Thermoproteota</taxon>
        <taxon>Thermoprotei</taxon>
        <taxon>Desulfurococcales</taxon>
        <taxon>Desulfurococcaceae</taxon>
        <taxon>Ignisphaera</taxon>
    </lineage>
</organism>
<keyword evidence="1" id="KW-0804">Transcription</keyword>
<dbReference type="PANTHER" id="PTHR39646">
    <property type="entry name" value="RNA POLYMERASE RPB4"/>
    <property type="match status" value="1"/>
</dbReference>
<gene>
    <name evidence="1" type="primary">rpo4</name>
    <name evidence="1" type="synonym">rpoF</name>
    <name evidence="2" type="ORF">ENT99_02785</name>
    <name evidence="3" type="ORF">ENU64_07350</name>
</gene>
<accession>A0A7J3N0A8</accession>
<comment type="function">
    <text evidence="1">DNA-dependent RNA polymerase (RNAP) catalyzes the transcription of DNA into RNA using the four ribonucleoside triphosphates as substrates. This subunit is less well bound than the others.</text>
</comment>
<dbReference type="PANTHER" id="PTHR39646:SF1">
    <property type="entry name" value="DNA-DIRECTED RNA POLYMERASE SUBUNIT RPO4"/>
    <property type="match status" value="1"/>
</dbReference>
<protein>
    <recommendedName>
        <fullName evidence="1">DNA-directed RNA polymerase subunit Rpo4</fullName>
        <ecNumber evidence="1">2.7.7.6</ecNumber>
    </recommendedName>
    <alternativeName>
        <fullName evidence="1">DNA-directed RNA polymerase subunit F</fullName>
    </alternativeName>
</protein>
<dbReference type="EC" id="2.7.7.6" evidence="1"/>
<dbReference type="HAMAP" id="MF_00864">
    <property type="entry name" value="RNApol_arch_Rpo4"/>
    <property type="match status" value="1"/>
</dbReference>
<keyword evidence="1" id="KW-0548">Nucleotidyltransferase</keyword>
<dbReference type="GO" id="GO:0003899">
    <property type="term" value="F:DNA-directed RNA polymerase activity"/>
    <property type="evidence" value="ECO:0007669"/>
    <property type="project" value="UniProtKB-UniRule"/>
</dbReference>
<comment type="similarity">
    <text evidence="1">Belongs to the eukaryotic RPB4 RNA polymerase subunit family.</text>
</comment>
<dbReference type="GO" id="GO:0000166">
    <property type="term" value="F:nucleotide binding"/>
    <property type="evidence" value="ECO:0007669"/>
    <property type="project" value="InterPro"/>
</dbReference>
<dbReference type="GO" id="GO:0005737">
    <property type="term" value="C:cytoplasm"/>
    <property type="evidence" value="ECO:0007669"/>
    <property type="project" value="UniProtKB-SubCell"/>
</dbReference>
<dbReference type="GO" id="GO:0000428">
    <property type="term" value="C:DNA-directed RNA polymerase complex"/>
    <property type="evidence" value="ECO:0007669"/>
    <property type="project" value="UniProtKB-KW"/>
</dbReference>
<dbReference type="Pfam" id="PF03874">
    <property type="entry name" value="RNA_pol_Rpb4"/>
    <property type="match status" value="1"/>
</dbReference>